<feature type="transmembrane region" description="Helical" evidence="1">
    <location>
        <begin position="52"/>
        <end position="72"/>
    </location>
</feature>
<keyword evidence="1" id="KW-1133">Transmembrane helix</keyword>
<gene>
    <name evidence="3" type="ORF">MtrunA17_Chr3g0114651</name>
</gene>
<feature type="chain" id="PRO_5017245039" description="Transmembrane protein" evidence="2">
    <location>
        <begin position="20"/>
        <end position="79"/>
    </location>
</feature>
<feature type="signal peptide" evidence="2">
    <location>
        <begin position="1"/>
        <end position="19"/>
    </location>
</feature>
<evidence type="ECO:0008006" key="4">
    <source>
        <dbReference type="Google" id="ProtNLM"/>
    </source>
</evidence>
<feature type="transmembrane region" description="Helical" evidence="1">
    <location>
        <begin position="7"/>
        <end position="32"/>
    </location>
</feature>
<evidence type="ECO:0000313" key="3">
    <source>
        <dbReference type="EMBL" id="RHN68507.1"/>
    </source>
</evidence>
<evidence type="ECO:0000256" key="2">
    <source>
        <dbReference type="SAM" id="SignalP"/>
    </source>
</evidence>
<evidence type="ECO:0000256" key="1">
    <source>
        <dbReference type="SAM" id="Phobius"/>
    </source>
</evidence>
<accession>A0A396IZW1</accession>
<reference evidence="3" key="1">
    <citation type="journal article" date="2018" name="Nat. Plants">
        <title>Whole-genome landscape of Medicago truncatula symbiotic genes.</title>
        <authorList>
            <person name="Pecrix Y."/>
            <person name="Gamas P."/>
            <person name="Carrere S."/>
        </authorList>
    </citation>
    <scope>NUCLEOTIDE SEQUENCE</scope>
    <source>
        <tissue evidence="3">Leaves</tissue>
    </source>
</reference>
<dbReference type="Gramene" id="rna16870">
    <property type="protein sequence ID" value="RHN68507.1"/>
    <property type="gene ID" value="gene16870"/>
</dbReference>
<dbReference type="EMBL" id="PSQE01000003">
    <property type="protein sequence ID" value="RHN68507.1"/>
    <property type="molecule type" value="Genomic_DNA"/>
</dbReference>
<name>A0A396IZW1_MEDTR</name>
<protein>
    <recommendedName>
        <fullName evidence="4">Transmembrane protein</fullName>
    </recommendedName>
</protein>
<keyword evidence="1" id="KW-0472">Membrane</keyword>
<proteinExistence type="predicted"/>
<dbReference type="AlphaFoldDB" id="A0A396IZW1"/>
<sequence>MRCYVGFCCSLVLACCSLCVELFGCCSLLSIIGIGCCRNLGELEQFIFSVNLYWISTLRFLCILACFMLFFINNISFGF</sequence>
<dbReference type="PROSITE" id="PS51257">
    <property type="entry name" value="PROKAR_LIPOPROTEIN"/>
    <property type="match status" value="1"/>
</dbReference>
<organism evidence="3">
    <name type="scientific">Medicago truncatula</name>
    <name type="common">Barrel medic</name>
    <name type="synonym">Medicago tribuloides</name>
    <dbReference type="NCBI Taxonomy" id="3880"/>
    <lineage>
        <taxon>Eukaryota</taxon>
        <taxon>Viridiplantae</taxon>
        <taxon>Streptophyta</taxon>
        <taxon>Embryophyta</taxon>
        <taxon>Tracheophyta</taxon>
        <taxon>Spermatophyta</taxon>
        <taxon>Magnoliopsida</taxon>
        <taxon>eudicotyledons</taxon>
        <taxon>Gunneridae</taxon>
        <taxon>Pentapetalae</taxon>
        <taxon>rosids</taxon>
        <taxon>fabids</taxon>
        <taxon>Fabales</taxon>
        <taxon>Fabaceae</taxon>
        <taxon>Papilionoideae</taxon>
        <taxon>50 kb inversion clade</taxon>
        <taxon>NPAAA clade</taxon>
        <taxon>Hologalegina</taxon>
        <taxon>IRL clade</taxon>
        <taxon>Trifolieae</taxon>
        <taxon>Medicago</taxon>
    </lineage>
</organism>
<keyword evidence="1" id="KW-0812">Transmembrane</keyword>
<dbReference type="Proteomes" id="UP000265566">
    <property type="component" value="Chromosome 3"/>
</dbReference>
<comment type="caution">
    <text evidence="3">The sequence shown here is derived from an EMBL/GenBank/DDBJ whole genome shotgun (WGS) entry which is preliminary data.</text>
</comment>
<keyword evidence="2" id="KW-0732">Signal</keyword>